<accession>A0A840TJR5</accession>
<gene>
    <name evidence="1" type="ORF">HNQ92_002589</name>
</gene>
<reference evidence="1 2" key="1">
    <citation type="submission" date="2020-08" db="EMBL/GenBank/DDBJ databases">
        <title>Genomic Encyclopedia of Type Strains, Phase IV (KMG-IV): sequencing the most valuable type-strain genomes for metagenomic binning, comparative biology and taxonomic classification.</title>
        <authorList>
            <person name="Goeker M."/>
        </authorList>
    </citation>
    <scope>NUCLEOTIDE SEQUENCE [LARGE SCALE GENOMIC DNA]</scope>
    <source>
        <strain evidence="1 2">DSM 105074</strain>
    </source>
</reference>
<comment type="caution">
    <text evidence="1">The sequence shown here is derived from an EMBL/GenBank/DDBJ whole genome shotgun (WGS) entry which is preliminary data.</text>
</comment>
<dbReference type="AlphaFoldDB" id="A0A840TJR5"/>
<proteinExistence type="predicted"/>
<dbReference type="EMBL" id="JACHGF010000003">
    <property type="protein sequence ID" value="MBB5284446.1"/>
    <property type="molecule type" value="Genomic_DNA"/>
</dbReference>
<keyword evidence="2" id="KW-1185">Reference proteome</keyword>
<dbReference type="Proteomes" id="UP000557307">
    <property type="component" value="Unassembled WGS sequence"/>
</dbReference>
<sequence length="128" mass="14872">MKKTIFYVDEPKYQELSKVLSSSEISQYERVRGTVFLHSKEYVVHSAISEPPHQGWARLWGHEVVELSQYEGTLMPLRQKDHRCEVDFGRRERGYAGQIVDHGKRQLVMTGQEIEFRSSGTGQQISLF</sequence>
<protein>
    <submittedName>
        <fullName evidence="1">Uncharacterized protein</fullName>
    </submittedName>
</protein>
<name>A0A840TJR5_9BACT</name>
<evidence type="ECO:0000313" key="2">
    <source>
        <dbReference type="Proteomes" id="UP000557307"/>
    </source>
</evidence>
<evidence type="ECO:0000313" key="1">
    <source>
        <dbReference type="EMBL" id="MBB5284446.1"/>
    </source>
</evidence>
<dbReference type="RefSeq" id="WP_184174385.1">
    <property type="nucleotide sequence ID" value="NZ_JACHGF010000003.1"/>
</dbReference>
<organism evidence="1 2">
    <name type="scientific">Rhabdobacter roseus</name>
    <dbReference type="NCBI Taxonomy" id="1655419"/>
    <lineage>
        <taxon>Bacteria</taxon>
        <taxon>Pseudomonadati</taxon>
        <taxon>Bacteroidota</taxon>
        <taxon>Cytophagia</taxon>
        <taxon>Cytophagales</taxon>
        <taxon>Cytophagaceae</taxon>
        <taxon>Rhabdobacter</taxon>
    </lineage>
</organism>